<dbReference type="InterPro" id="IPR033756">
    <property type="entry name" value="YlxH/NBP35"/>
</dbReference>
<dbReference type="InterPro" id="IPR044304">
    <property type="entry name" value="NUBPL-like"/>
</dbReference>
<protein>
    <recommendedName>
        <fullName evidence="7">Iron-sulfur cluster carrier protein</fullName>
    </recommendedName>
</protein>
<keyword evidence="3 7" id="KW-0067">ATP-binding</keyword>
<evidence type="ECO:0000256" key="5">
    <source>
        <dbReference type="ARBA" id="ARBA00023014"/>
    </source>
</evidence>
<keyword evidence="5 7" id="KW-0411">Iron-sulfur</keyword>
<keyword evidence="7" id="KW-0378">Hydrolase</keyword>
<evidence type="ECO:0000256" key="3">
    <source>
        <dbReference type="ARBA" id="ARBA00022840"/>
    </source>
</evidence>
<dbReference type="SUPFAM" id="SSF52540">
    <property type="entry name" value="P-loop containing nucleoside triphosphate hydrolases"/>
    <property type="match status" value="1"/>
</dbReference>
<evidence type="ECO:0000256" key="6">
    <source>
        <dbReference type="ARBA" id="ARBA00024036"/>
    </source>
</evidence>
<dbReference type="NCBIfam" id="NF008669">
    <property type="entry name" value="PRK11670.1"/>
    <property type="match status" value="1"/>
</dbReference>
<dbReference type="GO" id="GO:0051539">
    <property type="term" value="F:4 iron, 4 sulfur cluster binding"/>
    <property type="evidence" value="ECO:0007669"/>
    <property type="project" value="TreeGrafter"/>
</dbReference>
<evidence type="ECO:0000256" key="1">
    <source>
        <dbReference type="ARBA" id="ARBA00022723"/>
    </source>
</evidence>
<gene>
    <name evidence="8" type="primary">apbC</name>
    <name evidence="8" type="ORF">HKX40_03065</name>
</gene>
<keyword evidence="2 7" id="KW-0547">Nucleotide-binding</keyword>
<sequence>MTVSLNPSIVLTQLQSLKDPLVGEVIGHLLKEEDIRVHGSSVFVQLTPGYYLSPSEEEALQQQALVLLQPLGVSEVRLSVVNGVQQHKVQDGLRPLKHVKNIIAVASGKGGVGKSTTAVNLAVALAQSGAKVGVLDADIYGPSQPLLLGVKDKPELDAQQHMIPPYAHGVYVNSFGFLIEDDKAAIWRGPMVVQAMNQLLNLTAWPDVDYLIVDMPPGTGDIALSLVQKVPIIGVVIVTTPQDIALLDVRKGVNMFQTVNIPVLGIVENMSVHICSNCGHVEHIFGEDGGKKFAQQLGIPSIGALPLHIRVREQSDSGFPIVAQEPQSDVGLIYRQMARKLALNVTKLPKDMTHKFPPIVVKR</sequence>
<proteinExistence type="inferred from homology"/>
<dbReference type="FunFam" id="3.40.50.300:FF:000418">
    <property type="entry name" value="Iron-sulfur cluster carrier protein"/>
    <property type="match status" value="1"/>
</dbReference>
<comment type="subunit">
    <text evidence="7">Homodimer.</text>
</comment>
<keyword evidence="4 7" id="KW-0408">Iron</keyword>
<dbReference type="EMBL" id="JABGBO010000003">
    <property type="protein sequence ID" value="NOL49125.1"/>
    <property type="molecule type" value="Genomic_DNA"/>
</dbReference>
<evidence type="ECO:0000256" key="4">
    <source>
        <dbReference type="ARBA" id="ARBA00023004"/>
    </source>
</evidence>
<dbReference type="PANTHER" id="PTHR42961">
    <property type="entry name" value="IRON-SULFUR PROTEIN NUBPL"/>
    <property type="match status" value="1"/>
</dbReference>
<feature type="binding site" evidence="7">
    <location>
        <begin position="108"/>
        <end position="115"/>
    </location>
    <ligand>
        <name>ATP</name>
        <dbReference type="ChEBI" id="CHEBI:30616"/>
    </ligand>
</feature>
<evidence type="ECO:0000256" key="7">
    <source>
        <dbReference type="HAMAP-Rule" id="MF_02040"/>
    </source>
</evidence>
<dbReference type="PANTHER" id="PTHR42961:SF2">
    <property type="entry name" value="IRON-SULFUR PROTEIN NUBPL"/>
    <property type="match status" value="1"/>
</dbReference>
<dbReference type="GO" id="GO:0046872">
    <property type="term" value="F:metal ion binding"/>
    <property type="evidence" value="ECO:0007669"/>
    <property type="project" value="UniProtKB-KW"/>
</dbReference>
<dbReference type="GO" id="GO:0016887">
    <property type="term" value="F:ATP hydrolysis activity"/>
    <property type="evidence" value="ECO:0007669"/>
    <property type="project" value="UniProtKB-UniRule"/>
</dbReference>
<dbReference type="PROSITE" id="PS01215">
    <property type="entry name" value="MRP"/>
    <property type="match status" value="1"/>
</dbReference>
<comment type="caution">
    <text evidence="8">The sequence shown here is derived from an EMBL/GenBank/DDBJ whole genome shotgun (WGS) entry which is preliminary data.</text>
</comment>
<comment type="similarity">
    <text evidence="6 7">Belongs to the Mrp/NBP35 ATP-binding proteins family.</text>
</comment>
<comment type="function">
    <text evidence="7">Binds and transfers iron-sulfur (Fe-S) clusters to target apoproteins. Can hydrolyze ATP.</text>
</comment>
<dbReference type="GO" id="GO:0016226">
    <property type="term" value="P:iron-sulfur cluster assembly"/>
    <property type="evidence" value="ECO:0007669"/>
    <property type="project" value="InterPro"/>
</dbReference>
<keyword evidence="9" id="KW-1185">Reference proteome</keyword>
<keyword evidence="1 7" id="KW-0479">Metal-binding</keyword>
<dbReference type="HAMAP" id="MF_02040">
    <property type="entry name" value="Mrp_NBP35"/>
    <property type="match status" value="1"/>
</dbReference>
<dbReference type="InterPro" id="IPR027417">
    <property type="entry name" value="P-loop_NTPase"/>
</dbReference>
<evidence type="ECO:0000313" key="8">
    <source>
        <dbReference type="EMBL" id="NOL49125.1"/>
    </source>
</evidence>
<dbReference type="Gene3D" id="3.40.50.300">
    <property type="entry name" value="P-loop containing nucleotide triphosphate hydrolases"/>
    <property type="match status" value="1"/>
</dbReference>
<dbReference type="GO" id="GO:0140663">
    <property type="term" value="F:ATP-dependent FeS chaperone activity"/>
    <property type="evidence" value="ECO:0007669"/>
    <property type="project" value="InterPro"/>
</dbReference>
<dbReference type="InterPro" id="IPR000808">
    <property type="entry name" value="Mrp-like_CS"/>
</dbReference>
<accession>A0A7Y4P5V8</accession>
<dbReference type="Pfam" id="PF10609">
    <property type="entry name" value="ParA"/>
    <property type="match status" value="1"/>
</dbReference>
<dbReference type="RefSeq" id="WP_171588104.1">
    <property type="nucleotide sequence ID" value="NZ_JABGBO010000003.1"/>
</dbReference>
<evidence type="ECO:0000256" key="2">
    <source>
        <dbReference type="ARBA" id="ARBA00022741"/>
    </source>
</evidence>
<reference evidence="8 9" key="1">
    <citation type="submission" date="2020-05" db="EMBL/GenBank/DDBJ databases">
        <authorList>
            <person name="Niu N."/>
        </authorList>
    </citation>
    <scope>NUCLEOTIDE SEQUENCE [LARGE SCALE GENOMIC DNA]</scope>
    <source>
        <strain evidence="8 9">LMG10982</strain>
    </source>
</reference>
<organism evidence="8 9">
    <name type="scientific">Pelistega europaea</name>
    <dbReference type="NCBI Taxonomy" id="106147"/>
    <lineage>
        <taxon>Bacteria</taxon>
        <taxon>Pseudomonadati</taxon>
        <taxon>Pseudomonadota</taxon>
        <taxon>Betaproteobacteria</taxon>
        <taxon>Burkholderiales</taxon>
        <taxon>Alcaligenaceae</taxon>
        <taxon>Pelistega</taxon>
    </lineage>
</organism>
<dbReference type="GO" id="GO:0005524">
    <property type="term" value="F:ATP binding"/>
    <property type="evidence" value="ECO:0007669"/>
    <property type="project" value="UniProtKB-UniRule"/>
</dbReference>
<dbReference type="InterPro" id="IPR019591">
    <property type="entry name" value="Mrp/NBP35_ATP-bd"/>
</dbReference>
<dbReference type="Proteomes" id="UP000541421">
    <property type="component" value="Unassembled WGS sequence"/>
</dbReference>
<name>A0A7Y4P5V8_9BURK</name>
<dbReference type="AlphaFoldDB" id="A0A7Y4P5V8"/>
<dbReference type="CDD" id="cd02037">
    <property type="entry name" value="Mrp_NBP35"/>
    <property type="match status" value="1"/>
</dbReference>
<evidence type="ECO:0000313" key="9">
    <source>
        <dbReference type="Proteomes" id="UP000541421"/>
    </source>
</evidence>